<comment type="similarity">
    <text evidence="1 8">Belongs to the glyceraldehyde-3-phosphate dehydrogenase family.</text>
</comment>
<comment type="caution">
    <text evidence="11">The sequence shown here is derived from an EMBL/GenBank/DDBJ whole genome shotgun (WGS) entry which is preliminary data.</text>
</comment>
<gene>
    <name evidence="11" type="ORF">C8N35_10639</name>
</gene>
<feature type="site" description="Activates thiol group during catalysis" evidence="7">
    <location>
        <position position="181"/>
    </location>
</feature>
<dbReference type="InterPro" id="IPR020831">
    <property type="entry name" value="GlycerAld/Erythrose_P_DH"/>
</dbReference>
<dbReference type="RefSeq" id="WP_107990821.1">
    <property type="nucleotide sequence ID" value="NZ_QAYG01000006.1"/>
</dbReference>
<dbReference type="PIRSF" id="PIRSF000149">
    <property type="entry name" value="GAP_DH"/>
    <property type="match status" value="1"/>
</dbReference>
<evidence type="ECO:0000256" key="4">
    <source>
        <dbReference type="PIRSR" id="PIRSR000149-1"/>
    </source>
</evidence>
<evidence type="ECO:0000313" key="12">
    <source>
        <dbReference type="Proteomes" id="UP000244081"/>
    </source>
</evidence>
<keyword evidence="6" id="KW-0547">Nucleotide-binding</keyword>
<feature type="binding site" evidence="6">
    <location>
        <position position="36"/>
    </location>
    <ligand>
        <name>NAD(+)</name>
        <dbReference type="ChEBI" id="CHEBI:57540"/>
    </ligand>
</feature>
<keyword evidence="3 9" id="KW-0560">Oxidoreductase</keyword>
<dbReference type="InterPro" id="IPR020828">
    <property type="entry name" value="GlycerAld_3-P_DH_NAD(P)-bd"/>
</dbReference>
<dbReference type="GO" id="GO:0016620">
    <property type="term" value="F:oxidoreductase activity, acting on the aldehyde or oxo group of donors, NAD or NADP as acceptor"/>
    <property type="evidence" value="ECO:0007669"/>
    <property type="project" value="InterPro"/>
</dbReference>
<dbReference type="OrthoDB" id="9803304at2"/>
<dbReference type="PRINTS" id="PR00078">
    <property type="entry name" value="G3PDHDRGNASE"/>
</dbReference>
<dbReference type="PANTHER" id="PTHR43148">
    <property type="entry name" value="GLYCERALDEHYDE-3-PHOSPHATE DEHYDROGENASE 2"/>
    <property type="match status" value="1"/>
</dbReference>
<dbReference type="GO" id="GO:0006006">
    <property type="term" value="P:glucose metabolic process"/>
    <property type="evidence" value="ECO:0007669"/>
    <property type="project" value="InterPro"/>
</dbReference>
<dbReference type="PROSITE" id="PS00071">
    <property type="entry name" value="GAPDH"/>
    <property type="match status" value="1"/>
</dbReference>
<feature type="binding site" evidence="5">
    <location>
        <position position="184"/>
    </location>
    <ligand>
        <name>D-glyceraldehyde 3-phosphate</name>
        <dbReference type="ChEBI" id="CHEBI:59776"/>
    </ligand>
</feature>
<keyword evidence="12" id="KW-1185">Reference proteome</keyword>
<dbReference type="Gene3D" id="3.40.50.720">
    <property type="entry name" value="NAD(P)-binding Rossmann-like Domain"/>
    <property type="match status" value="1"/>
</dbReference>
<evidence type="ECO:0000256" key="7">
    <source>
        <dbReference type="PIRSR" id="PIRSR000149-4"/>
    </source>
</evidence>
<evidence type="ECO:0000256" key="2">
    <source>
        <dbReference type="ARBA" id="ARBA00011881"/>
    </source>
</evidence>
<sequence>MAVKVAINGFGRIGRNVLRAIVESGRTDIEVVAINDLGPVETNAHLLRHDSVHGHFPAKVEVSGETIVIDGGKPIKVTAIRDPKELPWGELGIDIAMECTGIFTAKEKASMHLEAGAKRVLVSAPAAGADKTIVFGVNTDALTKDDLVVSNASCTTNCLAPVAYVLNEAVGIETGFMTTIHSYTGDQPTLDTMHKDLYRARAAAMSMIPTTTGAAKAVGLVLPELNGKLDGVSIRVPTPNVSVIDFKFIAKRETTVEEINDAIRKAADGKLKGILGFTDEKLVSMDFNHDPHSSTFHMDQTKVMDGTFVRVMSWYDNEWGFSNRMADTAVAMAKHI</sequence>
<organism evidence="11 12">
    <name type="scientific">Breoghania corrubedonensis</name>
    <dbReference type="NCBI Taxonomy" id="665038"/>
    <lineage>
        <taxon>Bacteria</taxon>
        <taxon>Pseudomonadati</taxon>
        <taxon>Pseudomonadota</taxon>
        <taxon>Alphaproteobacteria</taxon>
        <taxon>Hyphomicrobiales</taxon>
        <taxon>Stappiaceae</taxon>
        <taxon>Breoghania</taxon>
    </lineage>
</organism>
<evidence type="ECO:0000313" key="11">
    <source>
        <dbReference type="EMBL" id="PTW59658.1"/>
    </source>
</evidence>
<feature type="active site" description="Nucleophile" evidence="4">
    <location>
        <position position="154"/>
    </location>
</feature>
<feature type="binding site" evidence="6">
    <location>
        <position position="81"/>
    </location>
    <ligand>
        <name>NAD(+)</name>
        <dbReference type="ChEBI" id="CHEBI:57540"/>
    </ligand>
</feature>
<reference evidence="11 12" key="1">
    <citation type="submission" date="2018-04" db="EMBL/GenBank/DDBJ databases">
        <title>Genomic Encyclopedia of Archaeal and Bacterial Type Strains, Phase II (KMG-II): from individual species to whole genera.</title>
        <authorList>
            <person name="Goeker M."/>
        </authorList>
    </citation>
    <scope>NUCLEOTIDE SEQUENCE [LARGE SCALE GENOMIC DNA]</scope>
    <source>
        <strain evidence="11 12">DSM 23382</strain>
    </source>
</reference>
<evidence type="ECO:0000256" key="1">
    <source>
        <dbReference type="ARBA" id="ARBA00007406"/>
    </source>
</evidence>
<comment type="subunit">
    <text evidence="2">Homotetramer.</text>
</comment>
<dbReference type="InterPro" id="IPR020830">
    <property type="entry name" value="GlycerAld_3-P_DH_AS"/>
</dbReference>
<evidence type="ECO:0000256" key="8">
    <source>
        <dbReference type="RuleBase" id="RU000397"/>
    </source>
</evidence>
<dbReference type="GO" id="GO:0051287">
    <property type="term" value="F:NAD binding"/>
    <property type="evidence" value="ECO:0007669"/>
    <property type="project" value="InterPro"/>
</dbReference>
<feature type="binding site" evidence="6">
    <location>
        <position position="123"/>
    </location>
    <ligand>
        <name>NAD(+)</name>
        <dbReference type="ChEBI" id="CHEBI:57540"/>
    </ligand>
</feature>
<evidence type="ECO:0000256" key="5">
    <source>
        <dbReference type="PIRSR" id="PIRSR000149-2"/>
    </source>
</evidence>
<name>A0A2T5V7C0_9HYPH</name>
<dbReference type="NCBIfam" id="TIGR01534">
    <property type="entry name" value="GAPDH-I"/>
    <property type="match status" value="1"/>
</dbReference>
<dbReference type="Gene3D" id="3.30.360.10">
    <property type="entry name" value="Dihydrodipicolinate Reductase, domain 2"/>
    <property type="match status" value="1"/>
</dbReference>
<feature type="binding site" evidence="5">
    <location>
        <position position="235"/>
    </location>
    <ligand>
        <name>D-glyceraldehyde 3-phosphate</name>
        <dbReference type="ChEBI" id="CHEBI:59776"/>
    </ligand>
</feature>
<evidence type="ECO:0000256" key="3">
    <source>
        <dbReference type="ARBA" id="ARBA00023002"/>
    </source>
</evidence>
<dbReference type="EMBL" id="QAYG01000006">
    <property type="protein sequence ID" value="PTW59658.1"/>
    <property type="molecule type" value="Genomic_DNA"/>
</dbReference>
<feature type="binding site" evidence="6">
    <location>
        <position position="317"/>
    </location>
    <ligand>
        <name>NAD(+)</name>
        <dbReference type="ChEBI" id="CHEBI:57540"/>
    </ligand>
</feature>
<proteinExistence type="inferred from homology"/>
<dbReference type="EC" id="1.2.1.-" evidence="9"/>
<keyword evidence="6" id="KW-0520">NAD</keyword>
<evidence type="ECO:0000256" key="9">
    <source>
        <dbReference type="RuleBase" id="RU361160"/>
    </source>
</evidence>
<dbReference type="CDD" id="cd05214">
    <property type="entry name" value="GAPDH_I_N"/>
    <property type="match status" value="1"/>
</dbReference>
<feature type="binding site" evidence="5">
    <location>
        <begin position="212"/>
        <end position="213"/>
    </location>
    <ligand>
        <name>D-glyceraldehyde 3-phosphate</name>
        <dbReference type="ChEBI" id="CHEBI:59776"/>
    </ligand>
</feature>
<dbReference type="FunFam" id="3.30.360.10:FF:000002">
    <property type="entry name" value="Glyceraldehyde-3-phosphate dehydrogenase"/>
    <property type="match status" value="1"/>
</dbReference>
<accession>A0A2T5V7C0</accession>
<dbReference type="SUPFAM" id="SSF51735">
    <property type="entry name" value="NAD(P)-binding Rossmann-fold domains"/>
    <property type="match status" value="1"/>
</dbReference>
<dbReference type="Pfam" id="PF02800">
    <property type="entry name" value="Gp_dh_C"/>
    <property type="match status" value="1"/>
</dbReference>
<dbReference type="CDD" id="cd18126">
    <property type="entry name" value="GAPDH_I_C"/>
    <property type="match status" value="1"/>
</dbReference>
<dbReference type="AlphaFoldDB" id="A0A2T5V7C0"/>
<evidence type="ECO:0000259" key="10">
    <source>
        <dbReference type="SMART" id="SM00846"/>
    </source>
</evidence>
<dbReference type="FunFam" id="3.40.50.720:FF:000001">
    <property type="entry name" value="Glyceraldehyde-3-phosphate dehydrogenase"/>
    <property type="match status" value="1"/>
</dbReference>
<feature type="binding site" evidence="5">
    <location>
        <begin position="153"/>
        <end position="155"/>
    </location>
    <ligand>
        <name>D-glyceraldehyde 3-phosphate</name>
        <dbReference type="ChEBI" id="CHEBI:59776"/>
    </ligand>
</feature>
<dbReference type="SUPFAM" id="SSF55347">
    <property type="entry name" value="Glyceraldehyde-3-phosphate dehydrogenase-like, C-terminal domain"/>
    <property type="match status" value="1"/>
</dbReference>
<feature type="domain" description="Glyceraldehyde 3-phosphate dehydrogenase NAD(P) binding" evidence="10">
    <location>
        <begin position="3"/>
        <end position="154"/>
    </location>
</feature>
<dbReference type="GO" id="GO:0050661">
    <property type="term" value="F:NADP binding"/>
    <property type="evidence" value="ECO:0007669"/>
    <property type="project" value="InterPro"/>
</dbReference>
<dbReference type="InterPro" id="IPR006424">
    <property type="entry name" value="Glyceraldehyde-3-P_DH_1"/>
</dbReference>
<dbReference type="InterPro" id="IPR036291">
    <property type="entry name" value="NAD(P)-bd_dom_sf"/>
</dbReference>
<protein>
    <recommendedName>
        <fullName evidence="9">Glyceraldehyde-3-phosphate dehydrogenase</fullName>
        <ecNumber evidence="9">1.2.1.-</ecNumber>
    </recommendedName>
</protein>
<evidence type="ECO:0000256" key="6">
    <source>
        <dbReference type="PIRSR" id="PIRSR000149-3"/>
    </source>
</evidence>
<dbReference type="Pfam" id="PF00044">
    <property type="entry name" value="Gp_dh_N"/>
    <property type="match status" value="1"/>
</dbReference>
<dbReference type="SMART" id="SM00846">
    <property type="entry name" value="Gp_dh_N"/>
    <property type="match status" value="1"/>
</dbReference>
<dbReference type="Proteomes" id="UP000244081">
    <property type="component" value="Unassembled WGS sequence"/>
</dbReference>
<feature type="binding site" evidence="6">
    <location>
        <begin position="12"/>
        <end position="13"/>
    </location>
    <ligand>
        <name>NAD(+)</name>
        <dbReference type="ChEBI" id="CHEBI:57540"/>
    </ligand>
</feature>
<dbReference type="InterPro" id="IPR020829">
    <property type="entry name" value="GlycerAld_3-P_DH_cat"/>
</dbReference>